<proteinExistence type="predicted"/>
<dbReference type="EMBL" id="JAKLTY010000044">
    <property type="protein sequence ID" value="MCG2632583.1"/>
    <property type="molecule type" value="Genomic_DNA"/>
</dbReference>
<organism evidence="1 2">
    <name type="scientific">Bradyrhizobium zhengyangense</name>
    <dbReference type="NCBI Taxonomy" id="2911009"/>
    <lineage>
        <taxon>Bacteria</taxon>
        <taxon>Pseudomonadati</taxon>
        <taxon>Pseudomonadota</taxon>
        <taxon>Alphaproteobacteria</taxon>
        <taxon>Hyphomicrobiales</taxon>
        <taxon>Nitrobacteraceae</taxon>
        <taxon>Bradyrhizobium</taxon>
    </lineage>
</organism>
<name>A0A9X1RJL6_9BRAD</name>
<dbReference type="Proteomes" id="UP001139054">
    <property type="component" value="Unassembled WGS sequence"/>
</dbReference>
<gene>
    <name evidence="1" type="ORF">L6654_38925</name>
</gene>
<reference evidence="1" key="1">
    <citation type="submission" date="2022-01" db="EMBL/GenBank/DDBJ databases">
        <title>Genome sequnece data of strain Bradyrhizobium sp. nov.</title>
        <authorList>
            <person name="Zhang J."/>
        </authorList>
    </citation>
    <scope>NUCLEOTIDE SEQUENCE</scope>
    <source>
        <strain evidence="1">WYCCWR 13023</strain>
    </source>
</reference>
<protein>
    <submittedName>
        <fullName evidence="1">Uncharacterized protein</fullName>
    </submittedName>
</protein>
<evidence type="ECO:0000313" key="1">
    <source>
        <dbReference type="EMBL" id="MCG2632583.1"/>
    </source>
</evidence>
<dbReference type="RefSeq" id="WP_237891999.1">
    <property type="nucleotide sequence ID" value="NZ_JAKLTY010000044.1"/>
</dbReference>
<sequence length="114" mass="12726">MKQLKDSSEEVGNPTCPNCRVAMRWFRSELVRDNPTTIIAHLFVCPNCKRAQRQDTDFAPVVVPPDKLTSPRFQVIDGGKQATSKLFASWRRNREKVGTSAAPASLAVTTYGLF</sequence>
<accession>A0A9X1RJL6</accession>
<dbReference type="AlphaFoldDB" id="A0A9X1RJL6"/>
<evidence type="ECO:0000313" key="2">
    <source>
        <dbReference type="Proteomes" id="UP001139054"/>
    </source>
</evidence>
<comment type="caution">
    <text evidence="1">The sequence shown here is derived from an EMBL/GenBank/DDBJ whole genome shotgun (WGS) entry which is preliminary data.</text>
</comment>